<feature type="region of interest" description="Disordered" evidence="1">
    <location>
        <begin position="1"/>
        <end position="25"/>
    </location>
</feature>
<reference evidence="2 3" key="1">
    <citation type="submission" date="2016-11" db="EMBL/GenBank/DDBJ databases">
        <authorList>
            <person name="Jaros S."/>
            <person name="Januszkiewicz K."/>
            <person name="Wedrychowicz H."/>
        </authorList>
    </citation>
    <scope>NUCLEOTIDE SEQUENCE [LARGE SCALE GENOMIC DNA]</scope>
    <source>
        <strain evidence="2 3">DSM 44523</strain>
    </source>
</reference>
<evidence type="ECO:0000313" key="3">
    <source>
        <dbReference type="Proteomes" id="UP000184501"/>
    </source>
</evidence>
<dbReference type="Proteomes" id="UP000184501">
    <property type="component" value="Unassembled WGS sequence"/>
</dbReference>
<accession>A0A1M5F6L9</accession>
<organism evidence="2 3">
    <name type="scientific">Streptoalloteichus hindustanus</name>
    <dbReference type="NCBI Taxonomy" id="2017"/>
    <lineage>
        <taxon>Bacteria</taxon>
        <taxon>Bacillati</taxon>
        <taxon>Actinomycetota</taxon>
        <taxon>Actinomycetes</taxon>
        <taxon>Pseudonocardiales</taxon>
        <taxon>Pseudonocardiaceae</taxon>
        <taxon>Streptoalloteichus</taxon>
    </lineage>
</organism>
<gene>
    <name evidence="2" type="ORF">SAMN05444320_105297</name>
</gene>
<protein>
    <submittedName>
        <fullName evidence="2">Uncharacterized protein</fullName>
    </submittedName>
</protein>
<evidence type="ECO:0000313" key="2">
    <source>
        <dbReference type="EMBL" id="SHF87204.1"/>
    </source>
</evidence>
<dbReference type="STRING" id="2017.SAMN05444320_105297"/>
<evidence type="ECO:0000256" key="1">
    <source>
        <dbReference type="SAM" id="MobiDB-lite"/>
    </source>
</evidence>
<sequence>MLDGGRGRWRRTVKPTPAGGHSDKQVRKVYCGQWAEPWCEWDHPQQAQQAE</sequence>
<dbReference type="AlphaFoldDB" id="A0A1M5F6L9"/>
<keyword evidence="3" id="KW-1185">Reference proteome</keyword>
<dbReference type="EMBL" id="FQVN01000005">
    <property type="protein sequence ID" value="SHF87204.1"/>
    <property type="molecule type" value="Genomic_DNA"/>
</dbReference>
<name>A0A1M5F6L9_STRHI</name>
<proteinExistence type="predicted"/>